<reference evidence="2 3" key="1">
    <citation type="submission" date="2021-01" db="EMBL/GenBank/DDBJ databases">
        <title>FDA dAtabase for Regulatory Grade micrObial Sequences (FDA-ARGOS): Supporting development and validation of Infectious Disease Dx tests.</title>
        <authorList>
            <person name="Sproer C."/>
            <person name="Gronow S."/>
            <person name="Severitt S."/>
            <person name="Schroder I."/>
            <person name="Tallon L."/>
            <person name="Sadzewicz L."/>
            <person name="Zhao X."/>
            <person name="Boylan J."/>
            <person name="Ott S."/>
            <person name="Bowen H."/>
            <person name="Vavikolanu K."/>
            <person name="Mehta A."/>
            <person name="Aluvathingal J."/>
            <person name="Nadendla S."/>
            <person name="Lowell S."/>
            <person name="Myers T."/>
            <person name="Yan Y."/>
            <person name="Sichtig H."/>
        </authorList>
    </citation>
    <scope>NUCLEOTIDE SEQUENCE [LARGE SCALE GENOMIC DNA]</scope>
    <source>
        <strain evidence="2 3">FDAARGOS_1141</strain>
    </source>
</reference>
<dbReference type="Pfam" id="PF12680">
    <property type="entry name" value="SnoaL_2"/>
    <property type="match status" value="1"/>
</dbReference>
<evidence type="ECO:0000259" key="1">
    <source>
        <dbReference type="Pfam" id="PF12680"/>
    </source>
</evidence>
<dbReference type="InterPro" id="IPR032710">
    <property type="entry name" value="NTF2-like_dom_sf"/>
</dbReference>
<name>A0ABX7CH21_SPHMU</name>
<sequence>MNEHPNLILVNKFFNAYSSNAIDELEEIFHVDVKWHIPGRHPLSGVKNGVGEIVKYLNQLGKFNFRAEGVVIGVSDDYVIDCHKNWSELENHENLNNLSCLLWKFEDGKIKEVFNFPQDQHVVDSFFIKNYNNQQ</sequence>
<feature type="domain" description="SnoaL-like" evidence="1">
    <location>
        <begin position="10"/>
        <end position="113"/>
    </location>
</feature>
<dbReference type="Proteomes" id="UP000595498">
    <property type="component" value="Chromosome"/>
</dbReference>
<dbReference type="Gene3D" id="3.10.450.50">
    <property type="match status" value="1"/>
</dbReference>
<dbReference type="InterPro" id="IPR037401">
    <property type="entry name" value="SnoaL-like"/>
</dbReference>
<gene>
    <name evidence="2" type="ORF">I6I98_14270</name>
</gene>
<evidence type="ECO:0000313" key="3">
    <source>
        <dbReference type="Proteomes" id="UP000595498"/>
    </source>
</evidence>
<keyword evidence="3" id="KW-1185">Reference proteome</keyword>
<dbReference type="SUPFAM" id="SSF54427">
    <property type="entry name" value="NTF2-like"/>
    <property type="match status" value="1"/>
</dbReference>
<dbReference type="EMBL" id="CP068224">
    <property type="protein sequence ID" value="QQT51464.1"/>
    <property type="molecule type" value="Genomic_DNA"/>
</dbReference>
<organism evidence="2 3">
    <name type="scientific">Sphingobacterium multivorum</name>
    <dbReference type="NCBI Taxonomy" id="28454"/>
    <lineage>
        <taxon>Bacteria</taxon>
        <taxon>Pseudomonadati</taxon>
        <taxon>Bacteroidota</taxon>
        <taxon>Sphingobacteriia</taxon>
        <taxon>Sphingobacteriales</taxon>
        <taxon>Sphingobacteriaceae</taxon>
        <taxon>Sphingobacterium</taxon>
    </lineage>
</organism>
<accession>A0ABX7CH21</accession>
<protein>
    <submittedName>
        <fullName evidence="2">Nuclear transport factor 2 family protein</fullName>
    </submittedName>
</protein>
<evidence type="ECO:0000313" key="2">
    <source>
        <dbReference type="EMBL" id="QQT51464.1"/>
    </source>
</evidence>
<proteinExistence type="predicted"/>